<dbReference type="PANTHER" id="PTHR10773:SF19">
    <property type="match status" value="1"/>
</dbReference>
<comment type="caution">
    <text evidence="2">The sequence shown here is derived from an EMBL/GenBank/DDBJ whole genome shotgun (WGS) entry which is preliminary data.</text>
</comment>
<feature type="compositionally biased region" description="Basic and acidic residues" evidence="1">
    <location>
        <begin position="11"/>
        <end position="34"/>
    </location>
</feature>
<name>A0AAV3YT63_9GAST</name>
<organism evidence="2 3">
    <name type="scientific">Plakobranchus ocellatus</name>
    <dbReference type="NCBI Taxonomy" id="259542"/>
    <lineage>
        <taxon>Eukaryota</taxon>
        <taxon>Metazoa</taxon>
        <taxon>Spiralia</taxon>
        <taxon>Lophotrochozoa</taxon>
        <taxon>Mollusca</taxon>
        <taxon>Gastropoda</taxon>
        <taxon>Heterobranchia</taxon>
        <taxon>Euthyneura</taxon>
        <taxon>Panpulmonata</taxon>
        <taxon>Sacoglossa</taxon>
        <taxon>Placobranchoidea</taxon>
        <taxon>Plakobranchidae</taxon>
        <taxon>Plakobranchus</taxon>
    </lineage>
</organism>
<accession>A0AAV3YT63</accession>
<feature type="region of interest" description="Disordered" evidence="1">
    <location>
        <begin position="1"/>
        <end position="34"/>
    </location>
</feature>
<keyword evidence="3" id="KW-1185">Reference proteome</keyword>
<dbReference type="PANTHER" id="PTHR10773">
    <property type="entry name" value="DNA-DIRECTED RNA POLYMERASES I, II, AND III SUBUNIT RPABC2"/>
    <property type="match status" value="1"/>
</dbReference>
<dbReference type="EMBL" id="BLXT01001440">
    <property type="protein sequence ID" value="GFN85646.1"/>
    <property type="molecule type" value="Genomic_DNA"/>
</dbReference>
<gene>
    <name evidence="2" type="ORF">PoB_001215200</name>
</gene>
<sequence length="90" mass="10654">MAFENNISPWEEEKSRNKEHLENKESARKLKSEAKERSLVDLECASCCFDMQQLLPCPKSNNSSFFYKRKLYVHNLTMYNPGTSDVFYFM</sequence>
<evidence type="ECO:0000313" key="2">
    <source>
        <dbReference type="EMBL" id="GFN85646.1"/>
    </source>
</evidence>
<evidence type="ECO:0000256" key="1">
    <source>
        <dbReference type="SAM" id="MobiDB-lite"/>
    </source>
</evidence>
<dbReference type="AlphaFoldDB" id="A0AAV3YT63"/>
<protein>
    <submittedName>
        <fullName evidence="2">Uncharacterized protein</fullName>
    </submittedName>
</protein>
<proteinExistence type="predicted"/>
<reference evidence="2 3" key="1">
    <citation type="journal article" date="2021" name="Elife">
        <title>Chloroplast acquisition without the gene transfer in kleptoplastic sea slugs, Plakobranchus ocellatus.</title>
        <authorList>
            <person name="Maeda T."/>
            <person name="Takahashi S."/>
            <person name="Yoshida T."/>
            <person name="Shimamura S."/>
            <person name="Takaki Y."/>
            <person name="Nagai Y."/>
            <person name="Toyoda A."/>
            <person name="Suzuki Y."/>
            <person name="Arimoto A."/>
            <person name="Ishii H."/>
            <person name="Satoh N."/>
            <person name="Nishiyama T."/>
            <person name="Hasebe M."/>
            <person name="Maruyama T."/>
            <person name="Minagawa J."/>
            <person name="Obokata J."/>
            <person name="Shigenobu S."/>
        </authorList>
    </citation>
    <scope>NUCLEOTIDE SEQUENCE [LARGE SCALE GENOMIC DNA]</scope>
</reference>
<evidence type="ECO:0000313" key="3">
    <source>
        <dbReference type="Proteomes" id="UP000735302"/>
    </source>
</evidence>
<dbReference type="Proteomes" id="UP000735302">
    <property type="component" value="Unassembled WGS sequence"/>
</dbReference>